<dbReference type="Pfam" id="PF13832">
    <property type="entry name" value="zf-HC5HC2H_2"/>
    <property type="match status" value="1"/>
</dbReference>
<dbReference type="Pfam" id="PF02375">
    <property type="entry name" value="JmjN"/>
    <property type="match status" value="1"/>
</dbReference>
<feature type="compositionally biased region" description="Basic residues" evidence="7">
    <location>
        <begin position="265"/>
        <end position="274"/>
    </location>
</feature>
<evidence type="ECO:0000259" key="9">
    <source>
        <dbReference type="PROSITE" id="PS51184"/>
    </source>
</evidence>
<dbReference type="SUPFAM" id="SSF51197">
    <property type="entry name" value="Clavaminate synthase-like"/>
    <property type="match status" value="1"/>
</dbReference>
<evidence type="ECO:0000259" key="8">
    <source>
        <dbReference type="PROSITE" id="PS51183"/>
    </source>
</evidence>
<feature type="domain" description="JmjN" evidence="8">
    <location>
        <begin position="75"/>
        <end position="116"/>
    </location>
</feature>
<dbReference type="GO" id="GO:0008270">
    <property type="term" value="F:zinc ion binding"/>
    <property type="evidence" value="ECO:0007669"/>
    <property type="project" value="UniProtKB-KW"/>
</dbReference>
<dbReference type="InterPro" id="IPR013083">
    <property type="entry name" value="Znf_RING/FYVE/PHD"/>
</dbReference>
<dbReference type="EMBL" id="VXIS01000032">
    <property type="protein sequence ID" value="KAA8911761.1"/>
    <property type="molecule type" value="Genomic_DNA"/>
</dbReference>
<evidence type="ECO:0000256" key="7">
    <source>
        <dbReference type="SAM" id="MobiDB-lite"/>
    </source>
</evidence>
<feature type="region of interest" description="Disordered" evidence="7">
    <location>
        <begin position="1244"/>
        <end position="1267"/>
    </location>
</feature>
<feature type="region of interest" description="Disordered" evidence="7">
    <location>
        <begin position="517"/>
        <end position="570"/>
    </location>
</feature>
<dbReference type="Proteomes" id="UP000326924">
    <property type="component" value="Unassembled WGS sequence"/>
</dbReference>
<dbReference type="InterPro" id="IPR055500">
    <property type="entry name" value="DUF7072"/>
</dbReference>
<dbReference type="InterPro" id="IPR003347">
    <property type="entry name" value="JmjC_dom"/>
</dbReference>
<dbReference type="PANTHER" id="PTHR10694">
    <property type="entry name" value="LYSINE-SPECIFIC DEMETHYLASE"/>
    <property type="match status" value="1"/>
</dbReference>
<dbReference type="InterPro" id="IPR034732">
    <property type="entry name" value="EPHD"/>
</dbReference>
<dbReference type="InParanoid" id="A0A5J5F5E3"/>
<feature type="region of interest" description="Disordered" evidence="7">
    <location>
        <begin position="1076"/>
        <end position="1113"/>
    </location>
</feature>
<feature type="compositionally biased region" description="Acidic residues" evidence="7">
    <location>
        <begin position="518"/>
        <end position="530"/>
    </location>
</feature>
<name>A0A5J5F5E3_9PEZI</name>
<feature type="compositionally biased region" description="Low complexity" evidence="7">
    <location>
        <begin position="1089"/>
        <end position="1110"/>
    </location>
</feature>
<feature type="domain" description="PHD-type" evidence="10">
    <location>
        <begin position="604"/>
        <end position="729"/>
    </location>
</feature>
<dbReference type="OrthoDB" id="9547406at2759"/>
<feature type="compositionally biased region" description="Polar residues" evidence="7">
    <location>
        <begin position="1258"/>
        <end position="1267"/>
    </location>
</feature>
<dbReference type="GO" id="GO:0051864">
    <property type="term" value="F:histone H3K36 demethylase activity"/>
    <property type="evidence" value="ECO:0007669"/>
    <property type="project" value="TreeGrafter"/>
</dbReference>
<evidence type="ECO:0000256" key="2">
    <source>
        <dbReference type="ARBA" id="ARBA00012900"/>
    </source>
</evidence>
<dbReference type="InterPro" id="IPR003349">
    <property type="entry name" value="JmjN"/>
</dbReference>
<dbReference type="SMART" id="SM00249">
    <property type="entry name" value="PHD"/>
    <property type="match status" value="1"/>
</dbReference>
<feature type="region of interest" description="Disordered" evidence="7">
    <location>
        <begin position="10"/>
        <end position="47"/>
    </location>
</feature>
<feature type="compositionally biased region" description="Basic and acidic residues" evidence="7">
    <location>
        <begin position="1244"/>
        <end position="1255"/>
    </location>
</feature>
<dbReference type="PROSITE" id="PS51805">
    <property type="entry name" value="EPHD"/>
    <property type="match status" value="1"/>
</dbReference>
<dbReference type="SMART" id="SM00545">
    <property type="entry name" value="JmjN"/>
    <property type="match status" value="1"/>
</dbReference>
<dbReference type="PROSITE" id="PS51183">
    <property type="entry name" value="JMJN"/>
    <property type="match status" value="1"/>
</dbReference>
<dbReference type="PROSITE" id="PS51184">
    <property type="entry name" value="JMJC"/>
    <property type="match status" value="1"/>
</dbReference>
<gene>
    <name evidence="11" type="ORF">FN846DRAFT_904128</name>
</gene>
<dbReference type="CDD" id="cd15571">
    <property type="entry name" value="ePHD"/>
    <property type="match status" value="1"/>
</dbReference>
<dbReference type="GO" id="GO:0140684">
    <property type="term" value="F:histone H3K9me2/H3K9me3 demethylase activity"/>
    <property type="evidence" value="ECO:0007669"/>
    <property type="project" value="UniProtKB-EC"/>
</dbReference>
<dbReference type="Gene3D" id="2.60.120.650">
    <property type="entry name" value="Cupin"/>
    <property type="match status" value="2"/>
</dbReference>
<dbReference type="Gene3D" id="3.30.40.10">
    <property type="entry name" value="Zinc/RING finger domain, C3HC4 (zinc finger)"/>
    <property type="match status" value="1"/>
</dbReference>
<keyword evidence="5" id="KW-0862">Zinc</keyword>
<protein>
    <recommendedName>
        <fullName evidence="2">[histone H3]-trimethyl-L-lysine(9) demethylase</fullName>
        <ecNumber evidence="2">1.14.11.66</ecNumber>
    </recommendedName>
</protein>
<dbReference type="AlphaFoldDB" id="A0A5J5F5E3"/>
<comment type="caution">
    <text evidence="11">The sequence shown here is derived from an EMBL/GenBank/DDBJ whole genome shotgun (WGS) entry which is preliminary data.</text>
</comment>
<dbReference type="SMART" id="SM00558">
    <property type="entry name" value="JmjC"/>
    <property type="match status" value="1"/>
</dbReference>
<evidence type="ECO:0000256" key="5">
    <source>
        <dbReference type="ARBA" id="ARBA00022833"/>
    </source>
</evidence>
<reference evidence="11 12" key="1">
    <citation type="submission" date="2019-09" db="EMBL/GenBank/DDBJ databases">
        <title>Draft genome of the ectomycorrhizal ascomycete Sphaerosporella brunnea.</title>
        <authorList>
            <consortium name="DOE Joint Genome Institute"/>
            <person name="Benucci G.M."/>
            <person name="Marozzi G."/>
            <person name="Antonielli L."/>
            <person name="Sanchez S."/>
            <person name="Marco P."/>
            <person name="Wang X."/>
            <person name="Falini L.B."/>
            <person name="Barry K."/>
            <person name="Haridas S."/>
            <person name="Lipzen A."/>
            <person name="Labutti K."/>
            <person name="Grigoriev I.V."/>
            <person name="Murat C."/>
            <person name="Martin F."/>
            <person name="Albertini E."/>
            <person name="Donnini D."/>
            <person name="Bonito G."/>
        </authorList>
    </citation>
    <scope>NUCLEOTIDE SEQUENCE [LARGE SCALE GENOMIC DNA]</scope>
    <source>
        <strain evidence="11 12">Sb_GMNB300</strain>
    </source>
</reference>
<feature type="compositionally biased region" description="Basic and acidic residues" evidence="7">
    <location>
        <begin position="198"/>
        <end position="207"/>
    </location>
</feature>
<dbReference type="GO" id="GO:0000785">
    <property type="term" value="C:chromatin"/>
    <property type="evidence" value="ECO:0007669"/>
    <property type="project" value="TreeGrafter"/>
</dbReference>
<evidence type="ECO:0000256" key="6">
    <source>
        <dbReference type="ARBA" id="ARBA00049349"/>
    </source>
</evidence>
<dbReference type="FunFam" id="2.60.120.650:FF:000024">
    <property type="entry name" value="Putative jumonji family transcription factor"/>
    <property type="match status" value="1"/>
</dbReference>
<proteinExistence type="inferred from homology"/>
<comment type="similarity">
    <text evidence="1">Belongs to the JHDM3 histone demethylase family.</text>
</comment>
<keyword evidence="4" id="KW-0863">Zinc-finger</keyword>
<accession>A0A5J5F5E3</accession>
<dbReference type="Pfam" id="PF02373">
    <property type="entry name" value="JmjC"/>
    <property type="match status" value="1"/>
</dbReference>
<dbReference type="EC" id="1.14.11.66" evidence="2"/>
<evidence type="ECO:0000313" key="12">
    <source>
        <dbReference type="Proteomes" id="UP000326924"/>
    </source>
</evidence>
<evidence type="ECO:0000259" key="10">
    <source>
        <dbReference type="PROSITE" id="PS51805"/>
    </source>
</evidence>
<keyword evidence="3" id="KW-0479">Metal-binding</keyword>
<dbReference type="InterPro" id="IPR001965">
    <property type="entry name" value="Znf_PHD"/>
</dbReference>
<evidence type="ECO:0000256" key="3">
    <source>
        <dbReference type="ARBA" id="ARBA00022723"/>
    </source>
</evidence>
<keyword evidence="12" id="KW-1185">Reference proteome</keyword>
<evidence type="ECO:0000313" key="11">
    <source>
        <dbReference type="EMBL" id="KAA8911761.1"/>
    </source>
</evidence>
<organism evidence="11 12">
    <name type="scientific">Sphaerosporella brunnea</name>
    <dbReference type="NCBI Taxonomy" id="1250544"/>
    <lineage>
        <taxon>Eukaryota</taxon>
        <taxon>Fungi</taxon>
        <taxon>Dikarya</taxon>
        <taxon>Ascomycota</taxon>
        <taxon>Pezizomycotina</taxon>
        <taxon>Pezizomycetes</taxon>
        <taxon>Pezizales</taxon>
        <taxon>Pyronemataceae</taxon>
        <taxon>Sphaerosporella</taxon>
    </lineage>
</organism>
<feature type="domain" description="JmjC" evidence="9">
    <location>
        <begin position="335"/>
        <end position="497"/>
    </location>
</feature>
<dbReference type="PANTHER" id="PTHR10694:SF7">
    <property type="entry name" value="[HISTONE H3]-TRIMETHYL-L-LYSINE(9) DEMETHYLASE"/>
    <property type="match status" value="1"/>
</dbReference>
<evidence type="ECO:0000256" key="1">
    <source>
        <dbReference type="ARBA" id="ARBA00009711"/>
    </source>
</evidence>
<dbReference type="GO" id="GO:0005634">
    <property type="term" value="C:nucleus"/>
    <property type="evidence" value="ECO:0007669"/>
    <property type="project" value="TreeGrafter"/>
</dbReference>
<sequence>MAALLASAVASAQSLKDPDLSAEQTTPAKTFEIAVPQRTADSSEFQKFPEVDEQVKDEDDDEPIEPAYYSEGTAIPVFTPTMEQFRSFPKFVDKINHYGMMSGIVKIIPPKEWSDSLPSLDDKVRDIKIKNPIEQHIVGGSGEYRQTNIEKQRTYNLPEWRHLCEGSDHQPPARRGERRTVQTQPAPTRRTTKLRRSAAKEADIKFDEEPEDAQQLSKTNPPTPESPADKLEDASPEPSFGRQPRATAHAEETPAPESETAGSRQLRKARRKTAKERAEDRELADEAAYDGFDYRISDAEKYTDERCAELEKSYWRTLTYNSPLYGADMPGSLFDDSTTSWNVSKLENLLDCLGKKLPGVNTAYLYLGMWKSTFSWHLEDMDLYSINYIHFGAPKQWYSISKSDKPKFEQVMKSIWPNEAKKCSQFLRHKTFLVSPALLQQHGIKVNKLVHRQGEFVITFPFGYHSGYNLGYNCAESVNFATKSWLKFGREAKKCECIDDAVFVDIDEIERKLYGLPTDDEYEEGDEEREEGGYYNQDGGPVGAPGDFPTPPESIEGKPKRGRPRKRKAEDGVDGLVLKKVKNKLPKTEPVRDPQERCTHFDVVIWCVLCPNDIPSEPLLDTENGGQAHRLCAIYTPETYFKWDHTADKEIVGGIEDIPKARLDLRCVFCRHTKGSCFQCSAKKCTRAFHATCAAAAGVLVNMVDVMVVNEEGEKYAQTNIDYRCKVHRQKRPKDYGIEELENDPLIRNFCTALIKNDVIQMQYFGGEIFAGVVIENRKNEEMVLVQILPRGDVVEVGWKWVLAQDPSNLDFPDAITTAPVYPDPKYPPGRKTKVAQKDNQESDEVFGEGYKWGELVIFGEYTNPEPVRIHKWWYYIGEQSTEYVPKYTEDPARRIHDPASSFIAPKPPKNKVSKAQAIHHQHHGMPPMGFHGNGHPAYTLNPPPGPRPQLYPPEGFATFPHPQQMPPPSMSPMTPRAAQAMHPSASYFNPPYTPAAAPQYAPPPSVSLQHLPGGTPAATQFPAGLPPNYSLYTQPVIMSHQQYRDGFMTQPQHTHSPQYHSHQMPYSNLYNFQPLQPQLQPTAPPQPQAQTQYHAQAQAQMQAQAQAHARTPQSYLHNPKLELEQEQVPPPKPAADQFSASLGGVATVASSHSAHAAVAPGRTEAENMPMHTGSVANPARAPTATDVGILGSSTGDGLARPIPREIVNGSFQNSGKSLPTADTPDSASVGEIRAAITQIAQSKLEKQQEQERMRVQGQAQVPTQKV</sequence>
<dbReference type="Pfam" id="PF23258">
    <property type="entry name" value="DUF7072"/>
    <property type="match status" value="1"/>
</dbReference>
<feature type="region of interest" description="Disordered" evidence="7">
    <location>
        <begin position="163"/>
        <end position="282"/>
    </location>
</feature>
<comment type="catalytic activity">
    <reaction evidence="6">
        <text>N(6),N(6),N(6)-trimethyl-L-lysyl(9)-[histone H3] + 2 2-oxoglutarate + 2 O2 = N(6)-methyl-L-lysyl(9)-[histone H3] + 2 formaldehyde + 2 succinate + 2 CO2</text>
        <dbReference type="Rhea" id="RHEA:60200"/>
        <dbReference type="Rhea" id="RHEA-COMP:15538"/>
        <dbReference type="Rhea" id="RHEA-COMP:15542"/>
        <dbReference type="ChEBI" id="CHEBI:15379"/>
        <dbReference type="ChEBI" id="CHEBI:16526"/>
        <dbReference type="ChEBI" id="CHEBI:16810"/>
        <dbReference type="ChEBI" id="CHEBI:16842"/>
        <dbReference type="ChEBI" id="CHEBI:30031"/>
        <dbReference type="ChEBI" id="CHEBI:61929"/>
        <dbReference type="ChEBI" id="CHEBI:61961"/>
        <dbReference type="EC" id="1.14.11.66"/>
    </reaction>
</comment>
<dbReference type="GO" id="GO:0010468">
    <property type="term" value="P:regulation of gene expression"/>
    <property type="evidence" value="ECO:0007669"/>
    <property type="project" value="TreeGrafter"/>
</dbReference>
<evidence type="ECO:0000256" key="4">
    <source>
        <dbReference type="ARBA" id="ARBA00022771"/>
    </source>
</evidence>